<gene>
    <name evidence="1" type="ORF">APZ42_005861</name>
</gene>
<keyword evidence="2" id="KW-1185">Reference proteome</keyword>
<dbReference type="AlphaFoldDB" id="A0A162BXD3"/>
<feature type="non-terminal residue" evidence="1">
    <location>
        <position position="1"/>
    </location>
</feature>
<comment type="caution">
    <text evidence="1">The sequence shown here is derived from an EMBL/GenBank/DDBJ whole genome shotgun (WGS) entry which is preliminary data.</text>
</comment>
<protein>
    <submittedName>
        <fullName evidence="1">Uncharacterized protein</fullName>
    </submittedName>
</protein>
<dbReference type="Proteomes" id="UP000076858">
    <property type="component" value="Unassembled WGS sequence"/>
</dbReference>
<name>A0A162BXD3_9CRUS</name>
<evidence type="ECO:0000313" key="2">
    <source>
        <dbReference type="Proteomes" id="UP000076858"/>
    </source>
</evidence>
<reference evidence="1 2" key="1">
    <citation type="submission" date="2016-03" db="EMBL/GenBank/DDBJ databases">
        <title>EvidentialGene: Evidence-directed Construction of Genes on Genomes.</title>
        <authorList>
            <person name="Gilbert D.G."/>
            <person name="Choi J.-H."/>
            <person name="Mockaitis K."/>
            <person name="Colbourne J."/>
            <person name="Pfrender M."/>
        </authorList>
    </citation>
    <scope>NUCLEOTIDE SEQUENCE [LARGE SCALE GENOMIC DNA]</scope>
    <source>
        <strain evidence="1 2">Xinb3</strain>
        <tissue evidence="1">Complete organism</tissue>
    </source>
</reference>
<dbReference type="EMBL" id="LRGB01016356">
    <property type="protein sequence ID" value="KZR98630.1"/>
    <property type="molecule type" value="Genomic_DNA"/>
</dbReference>
<accession>A0A162BXD3</accession>
<evidence type="ECO:0000313" key="1">
    <source>
        <dbReference type="EMBL" id="KZR98630.1"/>
    </source>
</evidence>
<sequence>ILLFTFGGEGIVCKFGGSDSLKEASTKSPNTLATRFLVPIRTGGILSRTFTLLAVNWIWKIWSELTNPNHFNNLQLQIKSFCKKSENFKSNQMKKESNPNQFEIDLIFVKSKSKSNPNQILFKIMKPIKKKTCLFWVLHSTCQLSLYITY</sequence>
<organism evidence="1 2">
    <name type="scientific">Daphnia magna</name>
    <dbReference type="NCBI Taxonomy" id="35525"/>
    <lineage>
        <taxon>Eukaryota</taxon>
        <taxon>Metazoa</taxon>
        <taxon>Ecdysozoa</taxon>
        <taxon>Arthropoda</taxon>
        <taxon>Crustacea</taxon>
        <taxon>Branchiopoda</taxon>
        <taxon>Diplostraca</taxon>
        <taxon>Cladocera</taxon>
        <taxon>Anomopoda</taxon>
        <taxon>Daphniidae</taxon>
        <taxon>Daphnia</taxon>
    </lineage>
</organism>
<proteinExistence type="predicted"/>